<evidence type="ECO:0000313" key="2">
    <source>
        <dbReference type="Proteomes" id="UP000887013"/>
    </source>
</evidence>
<dbReference type="OrthoDB" id="10419099at2759"/>
<gene>
    <name evidence="1" type="primary">NCL1_49567</name>
    <name evidence="1" type="ORF">NPIL_68741</name>
</gene>
<proteinExistence type="predicted"/>
<accession>A0A8X6P8F3</accession>
<dbReference type="AlphaFoldDB" id="A0A8X6P8F3"/>
<evidence type="ECO:0000313" key="1">
    <source>
        <dbReference type="EMBL" id="GFT51645.1"/>
    </source>
</evidence>
<protein>
    <submittedName>
        <fullName evidence="1">Uncharacterized protein</fullName>
    </submittedName>
</protein>
<dbReference type="EMBL" id="BMAW01016972">
    <property type="protein sequence ID" value="GFT51645.1"/>
    <property type="molecule type" value="Genomic_DNA"/>
</dbReference>
<reference evidence="1" key="1">
    <citation type="submission" date="2020-08" db="EMBL/GenBank/DDBJ databases">
        <title>Multicomponent nature underlies the extraordinary mechanical properties of spider dragline silk.</title>
        <authorList>
            <person name="Kono N."/>
            <person name="Nakamura H."/>
            <person name="Mori M."/>
            <person name="Yoshida Y."/>
            <person name="Ohtoshi R."/>
            <person name="Malay A.D."/>
            <person name="Moran D.A.P."/>
            <person name="Tomita M."/>
            <person name="Numata K."/>
            <person name="Arakawa K."/>
        </authorList>
    </citation>
    <scope>NUCLEOTIDE SEQUENCE</scope>
</reference>
<name>A0A8X6P8F3_NEPPI</name>
<sequence length="73" mass="8812">MQLTAQEKLYKGLLAYEESFSADTFKNALRLFEHWQIVEHYIQDGIKIVYLNDCWNCKERINDVIARIEEFRL</sequence>
<comment type="caution">
    <text evidence="1">The sequence shown here is derived from an EMBL/GenBank/DDBJ whole genome shotgun (WGS) entry which is preliminary data.</text>
</comment>
<dbReference type="Proteomes" id="UP000887013">
    <property type="component" value="Unassembled WGS sequence"/>
</dbReference>
<keyword evidence="2" id="KW-1185">Reference proteome</keyword>
<organism evidence="1 2">
    <name type="scientific">Nephila pilipes</name>
    <name type="common">Giant wood spider</name>
    <name type="synonym">Nephila maculata</name>
    <dbReference type="NCBI Taxonomy" id="299642"/>
    <lineage>
        <taxon>Eukaryota</taxon>
        <taxon>Metazoa</taxon>
        <taxon>Ecdysozoa</taxon>
        <taxon>Arthropoda</taxon>
        <taxon>Chelicerata</taxon>
        <taxon>Arachnida</taxon>
        <taxon>Araneae</taxon>
        <taxon>Araneomorphae</taxon>
        <taxon>Entelegynae</taxon>
        <taxon>Araneoidea</taxon>
        <taxon>Nephilidae</taxon>
        <taxon>Nephila</taxon>
    </lineage>
</organism>